<reference evidence="2" key="1">
    <citation type="journal article" date="2019" name="Int. J. Syst. Evol. Microbiol.">
        <title>The Global Catalogue of Microorganisms (GCM) 10K type strain sequencing project: providing services to taxonomists for standard genome sequencing and annotation.</title>
        <authorList>
            <consortium name="The Broad Institute Genomics Platform"/>
            <consortium name="The Broad Institute Genome Sequencing Center for Infectious Disease"/>
            <person name="Wu L."/>
            <person name="Ma J."/>
        </authorList>
    </citation>
    <scope>NUCLEOTIDE SEQUENCE [LARGE SCALE GENOMIC DNA]</scope>
    <source>
        <strain evidence="2">CGMCC 4.7405</strain>
    </source>
</reference>
<dbReference type="EMBL" id="JBHRZI010000029">
    <property type="protein sequence ID" value="MFC3896356.1"/>
    <property type="molecule type" value="Genomic_DNA"/>
</dbReference>
<evidence type="ECO:0000313" key="2">
    <source>
        <dbReference type="Proteomes" id="UP001595690"/>
    </source>
</evidence>
<accession>A0ABV8C328</accession>
<dbReference type="RefSeq" id="WP_382377898.1">
    <property type="nucleotide sequence ID" value="NZ_JBHRZI010000029.1"/>
</dbReference>
<keyword evidence="2" id="KW-1185">Reference proteome</keyword>
<gene>
    <name evidence="1" type="ORF">ACFOWZ_33175</name>
</gene>
<name>A0ABV8C328_9PSEU</name>
<protein>
    <submittedName>
        <fullName evidence="1">Uncharacterized protein</fullName>
    </submittedName>
</protein>
<dbReference type="Proteomes" id="UP001595690">
    <property type="component" value="Unassembled WGS sequence"/>
</dbReference>
<sequence length="51" mass="5850">MSRQAIVKHLPVPTPQWVFCPAEPCRQAACWFARKDRRGGGPMLHHRTLNP</sequence>
<comment type="caution">
    <text evidence="1">The sequence shown here is derived from an EMBL/GenBank/DDBJ whole genome shotgun (WGS) entry which is preliminary data.</text>
</comment>
<organism evidence="1 2">
    <name type="scientific">Lentzea rhizosphaerae</name>
    <dbReference type="NCBI Taxonomy" id="2041025"/>
    <lineage>
        <taxon>Bacteria</taxon>
        <taxon>Bacillati</taxon>
        <taxon>Actinomycetota</taxon>
        <taxon>Actinomycetes</taxon>
        <taxon>Pseudonocardiales</taxon>
        <taxon>Pseudonocardiaceae</taxon>
        <taxon>Lentzea</taxon>
    </lineage>
</organism>
<evidence type="ECO:0000313" key="1">
    <source>
        <dbReference type="EMBL" id="MFC3896356.1"/>
    </source>
</evidence>
<proteinExistence type="predicted"/>